<dbReference type="InterPro" id="IPR032710">
    <property type="entry name" value="NTF2-like_dom_sf"/>
</dbReference>
<dbReference type="RefSeq" id="XP_062758994.1">
    <property type="nucleotide sequence ID" value="XM_062896286.1"/>
</dbReference>
<dbReference type="EMBL" id="JAWRVG010000005">
    <property type="protein sequence ID" value="KAK4082326.1"/>
    <property type="molecule type" value="Genomic_DNA"/>
</dbReference>
<sequence>MAANNANSASLTKIEEYRALYDSYLQKCNAHDFEGMEDFYTSPLQVNDEPWDPKKVTAQFGPLVTAFPDWHWEVKHLTIEGDYLALHFKVTGTHRGSFQGIEATGRKITTSQFTLYRVVEGNKFGDVWDLVDVEAVVKQIS</sequence>
<evidence type="ECO:0000313" key="2">
    <source>
        <dbReference type="Proteomes" id="UP001273209"/>
    </source>
</evidence>
<organism evidence="1 2">
    <name type="scientific">Trichoderma aggressivum f. europaeum</name>
    <dbReference type="NCBI Taxonomy" id="173218"/>
    <lineage>
        <taxon>Eukaryota</taxon>
        <taxon>Fungi</taxon>
        <taxon>Dikarya</taxon>
        <taxon>Ascomycota</taxon>
        <taxon>Pezizomycotina</taxon>
        <taxon>Sordariomycetes</taxon>
        <taxon>Hypocreomycetidae</taxon>
        <taxon>Hypocreales</taxon>
        <taxon>Hypocreaceae</taxon>
        <taxon>Trichoderma</taxon>
    </lineage>
</organism>
<keyword evidence="2" id="KW-1185">Reference proteome</keyword>
<dbReference type="PANTHER" id="PTHR38436">
    <property type="entry name" value="POLYKETIDE CYCLASE SNOAL-LIKE DOMAIN"/>
    <property type="match status" value="1"/>
</dbReference>
<dbReference type="Pfam" id="PF07366">
    <property type="entry name" value="SnoaL"/>
    <property type="match status" value="1"/>
</dbReference>
<dbReference type="AlphaFoldDB" id="A0AAE1IKQ4"/>
<name>A0AAE1IKQ4_9HYPO</name>
<dbReference type="InterPro" id="IPR009959">
    <property type="entry name" value="Cyclase_SnoaL-like"/>
</dbReference>
<comment type="caution">
    <text evidence="1">The sequence shown here is derived from an EMBL/GenBank/DDBJ whole genome shotgun (WGS) entry which is preliminary data.</text>
</comment>
<dbReference type="SUPFAM" id="SSF54427">
    <property type="entry name" value="NTF2-like"/>
    <property type="match status" value="1"/>
</dbReference>
<protein>
    <recommendedName>
        <fullName evidence="3">Aspartyl-tRNA synthetase</fullName>
    </recommendedName>
</protein>
<proteinExistence type="predicted"/>
<dbReference type="GO" id="GO:0030638">
    <property type="term" value="P:polyketide metabolic process"/>
    <property type="evidence" value="ECO:0007669"/>
    <property type="project" value="InterPro"/>
</dbReference>
<dbReference type="Gene3D" id="3.10.450.50">
    <property type="match status" value="1"/>
</dbReference>
<gene>
    <name evidence="1" type="ORF">Triagg1_2138</name>
</gene>
<dbReference type="Proteomes" id="UP001273209">
    <property type="component" value="Unassembled WGS sequence"/>
</dbReference>
<accession>A0AAE1IKQ4</accession>
<evidence type="ECO:0008006" key="3">
    <source>
        <dbReference type="Google" id="ProtNLM"/>
    </source>
</evidence>
<evidence type="ECO:0000313" key="1">
    <source>
        <dbReference type="EMBL" id="KAK4082326.1"/>
    </source>
</evidence>
<dbReference type="GeneID" id="87916191"/>
<reference evidence="1" key="1">
    <citation type="submission" date="2023-11" db="EMBL/GenBank/DDBJ databases">
        <title>The genome sequences of three competitors of mushroom-forming fungi.</title>
        <authorList>
            <person name="Beijen E."/>
            <person name="Ohm R.A."/>
        </authorList>
    </citation>
    <scope>NUCLEOTIDE SEQUENCE</scope>
    <source>
        <strain evidence="1">CBS 100526</strain>
    </source>
</reference>
<dbReference type="PANTHER" id="PTHR38436:SF1">
    <property type="entry name" value="ESTER CYCLASE"/>
    <property type="match status" value="1"/>
</dbReference>